<evidence type="ECO:0000313" key="3">
    <source>
        <dbReference type="Proteomes" id="UP000027997"/>
    </source>
</evidence>
<dbReference type="RefSeq" id="WP_020583958.1">
    <property type="nucleotide sequence ID" value="NZ_JOJP01000001.1"/>
</dbReference>
<dbReference type="Proteomes" id="UP000027997">
    <property type="component" value="Unassembled WGS sequence"/>
</dbReference>
<dbReference type="Gene3D" id="3.10.180.10">
    <property type="entry name" value="2,3-Dihydroxybiphenyl 1,2-Dioxygenase, domain 1"/>
    <property type="match status" value="1"/>
</dbReference>
<name>A0A081KDC7_9GAMM</name>
<dbReference type="SUPFAM" id="SSF54593">
    <property type="entry name" value="Glyoxalase/Bleomycin resistance protein/Dihydroxybiphenyl dioxygenase"/>
    <property type="match status" value="1"/>
</dbReference>
<sequence>MTEQYKSIDLKAFVPSKDYDESKAFYRDVGFSIASDSQGVAFVHDGACSFLLQYFYVKELAENLVMHFQVENVDAWHKRRVDNGISEKYSIQISEPTDQPWQMRDFTFHDPSGVLWRVGQNV</sequence>
<evidence type="ECO:0000313" key="2">
    <source>
        <dbReference type="EMBL" id="KEI72153.1"/>
    </source>
</evidence>
<dbReference type="PROSITE" id="PS51819">
    <property type="entry name" value="VOC"/>
    <property type="match status" value="1"/>
</dbReference>
<evidence type="ECO:0000259" key="1">
    <source>
        <dbReference type="PROSITE" id="PS51819"/>
    </source>
</evidence>
<keyword evidence="3" id="KW-1185">Reference proteome</keyword>
<dbReference type="eggNOG" id="COG0346">
    <property type="taxonomic scope" value="Bacteria"/>
</dbReference>
<dbReference type="InterPro" id="IPR004360">
    <property type="entry name" value="Glyas_Fos-R_dOase_dom"/>
</dbReference>
<comment type="caution">
    <text evidence="2">The sequence shown here is derived from an EMBL/GenBank/DDBJ whole genome shotgun (WGS) entry which is preliminary data.</text>
</comment>
<dbReference type="CDD" id="cd08356">
    <property type="entry name" value="VOC_CChe_VCA0619_like"/>
    <property type="match status" value="1"/>
</dbReference>
<accession>A0A081KDC7</accession>
<gene>
    <name evidence="2" type="ORF">GV64_16740</name>
</gene>
<feature type="domain" description="VOC" evidence="1">
    <location>
        <begin position="7"/>
        <end position="121"/>
    </location>
</feature>
<dbReference type="AlphaFoldDB" id="A0A081KDC7"/>
<dbReference type="Pfam" id="PF00903">
    <property type="entry name" value="Glyoxalase"/>
    <property type="match status" value="1"/>
</dbReference>
<dbReference type="InterPro" id="IPR029068">
    <property type="entry name" value="Glyas_Bleomycin-R_OHBP_Dase"/>
</dbReference>
<reference evidence="2 3" key="1">
    <citation type="submission" date="2014-06" db="EMBL/GenBank/DDBJ databases">
        <title>Whole Genome Sequences of Three Symbiotic Endozoicomonas Bacteria.</title>
        <authorList>
            <person name="Neave M.J."/>
            <person name="Apprill A."/>
            <person name="Voolstra C.R."/>
        </authorList>
    </citation>
    <scope>NUCLEOTIDE SEQUENCE [LARGE SCALE GENOMIC DNA]</scope>
    <source>
        <strain evidence="2 3">DSM 22380</strain>
    </source>
</reference>
<organism evidence="2 3">
    <name type="scientific">Endozoicomonas elysicola</name>
    <dbReference type="NCBI Taxonomy" id="305900"/>
    <lineage>
        <taxon>Bacteria</taxon>
        <taxon>Pseudomonadati</taxon>
        <taxon>Pseudomonadota</taxon>
        <taxon>Gammaproteobacteria</taxon>
        <taxon>Oceanospirillales</taxon>
        <taxon>Endozoicomonadaceae</taxon>
        <taxon>Endozoicomonas</taxon>
    </lineage>
</organism>
<proteinExistence type="predicted"/>
<protein>
    <submittedName>
        <fullName evidence="2">Glyoxalase</fullName>
    </submittedName>
</protein>
<dbReference type="InterPro" id="IPR037523">
    <property type="entry name" value="VOC_core"/>
</dbReference>
<dbReference type="EMBL" id="JOJP01000001">
    <property type="protein sequence ID" value="KEI72153.1"/>
    <property type="molecule type" value="Genomic_DNA"/>
</dbReference>
<dbReference type="STRING" id="305900.GV64_16740"/>